<dbReference type="PANTHER" id="PTHR43130:SF3">
    <property type="entry name" value="HTH-TYPE TRANSCRIPTIONAL REGULATOR RV1931C"/>
    <property type="match status" value="1"/>
</dbReference>
<evidence type="ECO:0000256" key="2">
    <source>
        <dbReference type="ARBA" id="ARBA00023125"/>
    </source>
</evidence>
<evidence type="ECO:0000256" key="3">
    <source>
        <dbReference type="ARBA" id="ARBA00023163"/>
    </source>
</evidence>
<dbReference type="InterPro" id="IPR018060">
    <property type="entry name" value="HTH_AraC"/>
</dbReference>
<dbReference type="GO" id="GO:0043565">
    <property type="term" value="F:sequence-specific DNA binding"/>
    <property type="evidence" value="ECO:0007669"/>
    <property type="project" value="InterPro"/>
</dbReference>
<name>A0A371XCY4_9HYPH</name>
<dbReference type="Proteomes" id="UP000262379">
    <property type="component" value="Unassembled WGS sequence"/>
</dbReference>
<dbReference type="CDD" id="cd03136">
    <property type="entry name" value="GATase1_AraC_ArgR_like"/>
    <property type="match status" value="1"/>
</dbReference>
<proteinExistence type="predicted"/>
<gene>
    <name evidence="5" type="ORF">DY251_12975</name>
</gene>
<dbReference type="SMART" id="SM00342">
    <property type="entry name" value="HTH_ARAC"/>
    <property type="match status" value="1"/>
</dbReference>
<dbReference type="PANTHER" id="PTHR43130">
    <property type="entry name" value="ARAC-FAMILY TRANSCRIPTIONAL REGULATOR"/>
    <property type="match status" value="1"/>
</dbReference>
<keyword evidence="2" id="KW-0238">DNA-binding</keyword>
<dbReference type="SUPFAM" id="SSF52317">
    <property type="entry name" value="Class I glutamine amidotransferase-like"/>
    <property type="match status" value="1"/>
</dbReference>
<dbReference type="InterPro" id="IPR002818">
    <property type="entry name" value="DJ-1/PfpI"/>
</dbReference>
<keyword evidence="3" id="KW-0804">Transcription</keyword>
<accession>A0A371XCY4</accession>
<dbReference type="Gene3D" id="1.10.10.60">
    <property type="entry name" value="Homeodomain-like"/>
    <property type="match status" value="1"/>
</dbReference>
<keyword evidence="1" id="KW-0805">Transcription regulation</keyword>
<dbReference type="Pfam" id="PF01965">
    <property type="entry name" value="DJ-1_PfpI"/>
    <property type="match status" value="1"/>
</dbReference>
<protein>
    <submittedName>
        <fullName evidence="5">GlxA family transcriptional regulator</fullName>
    </submittedName>
</protein>
<sequence>MEEEVQTNLTEVAQRGADAQVRHRQFAFLMVEKFPMFSLAAAIDILRSANRQLGHNFYSWITVSADGESVMASNGLPVKVDYSIADVPNADILFVAAGLSLEFPGKSKVLAGLRKWGRRGGALGALSVGSHLLAAAGQLDGHRCTIHWENRASFMEAFPGIECSGNVFEIDRKRYTCAGGTTSIDLMLAVVRDDLGPGIANEVANQFNYERIRSASDRQRRGPERDLMGKSEKLKKIVERMADTLDEPLSAVQLAKSAGLSVRQVERLFLRHMNMTPGKYYTRLRLERARELLRQTNMPILDIAVATGFASHSYFAQSYRQHFGRPPSEERRTTY</sequence>
<dbReference type="PRINTS" id="PR00032">
    <property type="entry name" value="HTHARAC"/>
</dbReference>
<dbReference type="InterPro" id="IPR018062">
    <property type="entry name" value="HTH_AraC-typ_CS"/>
</dbReference>
<keyword evidence="6" id="KW-1185">Reference proteome</keyword>
<dbReference type="InterPro" id="IPR052158">
    <property type="entry name" value="INH-QAR"/>
</dbReference>
<dbReference type="EMBL" id="QURN01000009">
    <property type="protein sequence ID" value="RFC67080.1"/>
    <property type="molecule type" value="Genomic_DNA"/>
</dbReference>
<dbReference type="InterPro" id="IPR020449">
    <property type="entry name" value="Tscrpt_reg_AraC-type_HTH"/>
</dbReference>
<comment type="caution">
    <text evidence="5">The sequence shown here is derived from an EMBL/GenBank/DDBJ whole genome shotgun (WGS) entry which is preliminary data.</text>
</comment>
<evidence type="ECO:0000313" key="5">
    <source>
        <dbReference type="EMBL" id="RFC67080.1"/>
    </source>
</evidence>
<dbReference type="AlphaFoldDB" id="A0A371XCY4"/>
<dbReference type="InterPro" id="IPR009057">
    <property type="entry name" value="Homeodomain-like_sf"/>
</dbReference>
<dbReference type="Gene3D" id="3.40.50.880">
    <property type="match status" value="1"/>
</dbReference>
<reference evidence="6" key="1">
    <citation type="submission" date="2018-08" db="EMBL/GenBank/DDBJ databases">
        <authorList>
            <person name="Im W.T."/>
        </authorList>
    </citation>
    <scope>NUCLEOTIDE SEQUENCE [LARGE SCALE GENOMIC DNA]</scope>
    <source>
        <strain evidence="6">LA-28</strain>
    </source>
</reference>
<evidence type="ECO:0000259" key="4">
    <source>
        <dbReference type="PROSITE" id="PS01124"/>
    </source>
</evidence>
<feature type="domain" description="HTH araC/xylS-type" evidence="4">
    <location>
        <begin position="235"/>
        <end position="333"/>
    </location>
</feature>
<evidence type="ECO:0000313" key="6">
    <source>
        <dbReference type="Proteomes" id="UP000262379"/>
    </source>
</evidence>
<dbReference type="SUPFAM" id="SSF46689">
    <property type="entry name" value="Homeodomain-like"/>
    <property type="match status" value="2"/>
</dbReference>
<organism evidence="5 6">
    <name type="scientific">Mesorhizobium denitrificans</name>
    <dbReference type="NCBI Taxonomy" id="2294114"/>
    <lineage>
        <taxon>Bacteria</taxon>
        <taxon>Pseudomonadati</taxon>
        <taxon>Pseudomonadota</taxon>
        <taxon>Alphaproteobacteria</taxon>
        <taxon>Hyphomicrobiales</taxon>
        <taxon>Phyllobacteriaceae</taxon>
        <taxon>Mesorhizobium</taxon>
    </lineage>
</organism>
<dbReference type="PROSITE" id="PS01124">
    <property type="entry name" value="HTH_ARAC_FAMILY_2"/>
    <property type="match status" value="1"/>
</dbReference>
<dbReference type="PROSITE" id="PS00041">
    <property type="entry name" value="HTH_ARAC_FAMILY_1"/>
    <property type="match status" value="1"/>
</dbReference>
<dbReference type="Pfam" id="PF12833">
    <property type="entry name" value="HTH_18"/>
    <property type="match status" value="1"/>
</dbReference>
<dbReference type="InterPro" id="IPR029062">
    <property type="entry name" value="Class_I_gatase-like"/>
</dbReference>
<dbReference type="GO" id="GO:0003700">
    <property type="term" value="F:DNA-binding transcription factor activity"/>
    <property type="evidence" value="ECO:0007669"/>
    <property type="project" value="InterPro"/>
</dbReference>
<evidence type="ECO:0000256" key="1">
    <source>
        <dbReference type="ARBA" id="ARBA00023015"/>
    </source>
</evidence>